<keyword evidence="1" id="KW-0472">Membrane</keyword>
<dbReference type="eggNOG" id="ENOG502ZB72">
    <property type="taxonomic scope" value="Bacteria"/>
</dbReference>
<keyword evidence="1" id="KW-0812">Transmembrane</keyword>
<evidence type="ECO:0000256" key="1">
    <source>
        <dbReference type="SAM" id="Phobius"/>
    </source>
</evidence>
<protein>
    <submittedName>
        <fullName evidence="2">Uncharacterized protein</fullName>
    </submittedName>
</protein>
<evidence type="ECO:0000313" key="2">
    <source>
        <dbReference type="EMBL" id="EHB93500.1"/>
    </source>
</evidence>
<dbReference type="InterPro" id="IPR011004">
    <property type="entry name" value="Trimer_LpxA-like_sf"/>
</dbReference>
<evidence type="ECO:0000313" key="3">
    <source>
        <dbReference type="Proteomes" id="UP000006008"/>
    </source>
</evidence>
<dbReference type="STRING" id="742725.HMPREF9450_00271"/>
<feature type="transmembrane region" description="Helical" evidence="1">
    <location>
        <begin position="12"/>
        <end position="33"/>
    </location>
</feature>
<dbReference type="HOGENOM" id="CLU_650258_0_0_10"/>
<dbReference type="AlphaFoldDB" id="G5H5R1"/>
<dbReference type="Proteomes" id="UP000006008">
    <property type="component" value="Unassembled WGS sequence"/>
</dbReference>
<keyword evidence="1" id="KW-1133">Transmembrane helix</keyword>
<dbReference type="SUPFAM" id="SSF51161">
    <property type="entry name" value="Trimeric LpxA-like enzymes"/>
    <property type="match status" value="1"/>
</dbReference>
<comment type="caution">
    <text evidence="2">The sequence shown here is derived from an EMBL/GenBank/DDBJ whole genome shotgun (WGS) entry which is preliminary data.</text>
</comment>
<gene>
    <name evidence="2" type="ORF">HMPREF9450_00271</name>
</gene>
<dbReference type="EMBL" id="ADLD01000003">
    <property type="protein sequence ID" value="EHB93500.1"/>
    <property type="molecule type" value="Genomic_DNA"/>
</dbReference>
<sequence length="411" mass="45239">MSCSERIPASVLATVLVVSALMLLSVLGVLTLWDADFVFFARAGYLSRQRTYLESAFVLYAADSTLAGRNGTDGNIQLFDNLPDSRVRITAWPWGLYEAVRVESADPRTVAVRLFGTENPFPQECNFWYATEAPSLTLAGRTVLHGQLRLPRHGVQYGQIRSVFFNGERIEGQRASYAGKELPALRPGVRQATDNLLHLLESPTTRETAPDSLEAGFGTVFPRLLNAADLAQGTHLAGMIVLVGDEVVIDSTCRLQNILVVGRTVHIGDGFRGTAQLFATDTVLIGRQVTLGYPSGVFVARENPGRYAEIGPKSRVEGYVIVDGDGRPEVRRTNYRQERTAVVRGLLWADGAAQVQGIVSGCLVANQLAYYTPEGYYEDMLYDMTLLENPAAAYPLWGTTRYRRKEAAWVP</sequence>
<reference evidence="2 3" key="1">
    <citation type="submission" date="2011-08" db="EMBL/GenBank/DDBJ databases">
        <title>The Genome Sequence of Alistipes indistinctus YIT 12060.</title>
        <authorList>
            <consortium name="The Broad Institute Genome Sequencing Platform"/>
            <person name="Earl A."/>
            <person name="Ward D."/>
            <person name="Feldgarden M."/>
            <person name="Gevers D."/>
            <person name="Morotomi M."/>
            <person name="Young S.K."/>
            <person name="Zeng Q."/>
            <person name="Gargeya S."/>
            <person name="Fitzgerald M."/>
            <person name="Haas B."/>
            <person name="Abouelleil A."/>
            <person name="Alvarado L."/>
            <person name="Arachchi H.M."/>
            <person name="Berlin A."/>
            <person name="Brown A."/>
            <person name="Chapman S.B."/>
            <person name="Chen Z."/>
            <person name="Dunbar C."/>
            <person name="Freedman E."/>
            <person name="Gearin G."/>
            <person name="Gellesch M."/>
            <person name="Goldberg J."/>
            <person name="Griggs A."/>
            <person name="Gujja S."/>
            <person name="Heiman D."/>
            <person name="Howarth C."/>
            <person name="Larson L."/>
            <person name="Lui A."/>
            <person name="MacDonald P.J.P."/>
            <person name="Montmayeur A."/>
            <person name="Murphy C."/>
            <person name="Neiman D."/>
            <person name="Pearson M."/>
            <person name="Priest M."/>
            <person name="Roberts A."/>
            <person name="Saif S."/>
            <person name="Shea T."/>
            <person name="Shenoy N."/>
            <person name="Sisk P."/>
            <person name="Stolte C."/>
            <person name="Sykes S."/>
            <person name="Wortman J."/>
            <person name="Nusbaum C."/>
            <person name="Birren B."/>
        </authorList>
    </citation>
    <scope>NUCLEOTIDE SEQUENCE [LARGE SCALE GENOMIC DNA]</scope>
    <source>
        <strain evidence="2 3">YIT 12060</strain>
    </source>
</reference>
<proteinExistence type="predicted"/>
<dbReference type="PATRIC" id="fig|742725.3.peg.310"/>
<keyword evidence="3" id="KW-1185">Reference proteome</keyword>
<dbReference type="GeneID" id="92816693"/>
<accession>G5H5R1</accession>
<organism evidence="2 3">
    <name type="scientific">Alistipes indistinctus YIT 12060</name>
    <dbReference type="NCBI Taxonomy" id="742725"/>
    <lineage>
        <taxon>Bacteria</taxon>
        <taxon>Pseudomonadati</taxon>
        <taxon>Bacteroidota</taxon>
        <taxon>Bacteroidia</taxon>
        <taxon>Bacteroidales</taxon>
        <taxon>Rikenellaceae</taxon>
        <taxon>Alistipes</taxon>
    </lineage>
</organism>
<name>G5H5R1_9BACT</name>
<dbReference type="RefSeq" id="WP_009133077.1">
    <property type="nucleotide sequence ID" value="NZ_CP102250.1"/>
</dbReference>